<dbReference type="AlphaFoldDB" id="A0A974C3I6"/>
<dbReference type="PANTHER" id="PTHR21301:SF13">
    <property type="match status" value="1"/>
</dbReference>
<organism evidence="2 3">
    <name type="scientific">Xenopus laevis</name>
    <name type="common">African clawed frog</name>
    <dbReference type="NCBI Taxonomy" id="8355"/>
    <lineage>
        <taxon>Eukaryota</taxon>
        <taxon>Metazoa</taxon>
        <taxon>Chordata</taxon>
        <taxon>Craniata</taxon>
        <taxon>Vertebrata</taxon>
        <taxon>Euteleostomi</taxon>
        <taxon>Amphibia</taxon>
        <taxon>Batrachia</taxon>
        <taxon>Anura</taxon>
        <taxon>Pipoidea</taxon>
        <taxon>Pipidae</taxon>
        <taxon>Xenopodinae</taxon>
        <taxon>Xenopus</taxon>
        <taxon>Xenopus</taxon>
    </lineage>
</organism>
<evidence type="ECO:0000313" key="3">
    <source>
        <dbReference type="Proteomes" id="UP000694892"/>
    </source>
</evidence>
<gene>
    <name evidence="2" type="ORF">XELAEV_18042152mg</name>
</gene>
<dbReference type="Proteomes" id="UP000694892">
    <property type="component" value="Chromosome 8S"/>
</dbReference>
<accession>A0A974C3I6</accession>
<evidence type="ECO:0000313" key="2">
    <source>
        <dbReference type="EMBL" id="OCT65902.1"/>
    </source>
</evidence>
<evidence type="ECO:0000259" key="1">
    <source>
        <dbReference type="Pfam" id="PF26215"/>
    </source>
</evidence>
<dbReference type="EMBL" id="CM004481">
    <property type="protein sequence ID" value="OCT65902.1"/>
    <property type="molecule type" value="Genomic_DNA"/>
</dbReference>
<dbReference type="InterPro" id="IPR058912">
    <property type="entry name" value="HTH_animal"/>
</dbReference>
<dbReference type="Pfam" id="PF26215">
    <property type="entry name" value="HTH_animal"/>
    <property type="match status" value="1"/>
</dbReference>
<protein>
    <recommendedName>
        <fullName evidence="1">Helix-turn-helix domain-containing protein</fullName>
    </recommendedName>
</protein>
<proteinExistence type="predicted"/>
<feature type="domain" description="Helix-turn-helix" evidence="1">
    <location>
        <begin position="14"/>
        <end position="52"/>
    </location>
</feature>
<reference evidence="3" key="1">
    <citation type="journal article" date="2016" name="Nature">
        <title>Genome evolution in the allotetraploid frog Xenopus laevis.</title>
        <authorList>
            <person name="Session A.M."/>
            <person name="Uno Y."/>
            <person name="Kwon T."/>
            <person name="Chapman J.A."/>
            <person name="Toyoda A."/>
            <person name="Takahashi S."/>
            <person name="Fukui A."/>
            <person name="Hikosaka A."/>
            <person name="Suzuki A."/>
            <person name="Kondo M."/>
            <person name="van Heeringen S.J."/>
            <person name="Quigley I."/>
            <person name="Heinz S."/>
            <person name="Ogino H."/>
            <person name="Ochi H."/>
            <person name="Hellsten U."/>
            <person name="Lyons J.B."/>
            <person name="Simakov O."/>
            <person name="Putnam N."/>
            <person name="Stites J."/>
            <person name="Kuroki Y."/>
            <person name="Tanaka T."/>
            <person name="Michiue T."/>
            <person name="Watanabe M."/>
            <person name="Bogdanovic O."/>
            <person name="Lister R."/>
            <person name="Georgiou G."/>
            <person name="Paranjpe S.S."/>
            <person name="van Kruijsbergen I."/>
            <person name="Shu S."/>
            <person name="Carlson J."/>
            <person name="Kinoshita T."/>
            <person name="Ohta Y."/>
            <person name="Mawaribuchi S."/>
            <person name="Jenkins J."/>
            <person name="Grimwood J."/>
            <person name="Schmutz J."/>
            <person name="Mitros T."/>
            <person name="Mozaffari S.V."/>
            <person name="Suzuki Y."/>
            <person name="Haramoto Y."/>
            <person name="Yamamoto T.S."/>
            <person name="Takagi C."/>
            <person name="Heald R."/>
            <person name="Miller K."/>
            <person name="Haudenschild C."/>
            <person name="Kitzman J."/>
            <person name="Nakayama T."/>
            <person name="Izutsu Y."/>
            <person name="Robert J."/>
            <person name="Fortriede J."/>
            <person name="Burns K."/>
            <person name="Lotay V."/>
            <person name="Karimi K."/>
            <person name="Yasuoka Y."/>
            <person name="Dichmann D.S."/>
            <person name="Flajnik M.F."/>
            <person name="Houston D.W."/>
            <person name="Shendure J."/>
            <person name="DuPasquier L."/>
            <person name="Vize P.D."/>
            <person name="Zorn A.M."/>
            <person name="Ito M."/>
            <person name="Marcotte E.M."/>
            <person name="Wallingford J.B."/>
            <person name="Ito Y."/>
            <person name="Asashima M."/>
            <person name="Ueno N."/>
            <person name="Matsuda Y."/>
            <person name="Veenstra G.J."/>
            <person name="Fujiyama A."/>
            <person name="Harland R.M."/>
            <person name="Taira M."/>
            <person name="Rokhsar D.S."/>
        </authorList>
    </citation>
    <scope>NUCLEOTIDE SEQUENCE [LARGE SCALE GENOMIC DNA]</scope>
    <source>
        <strain evidence="3">J</strain>
    </source>
</reference>
<name>A0A974C3I6_XENLA</name>
<dbReference type="PANTHER" id="PTHR21301">
    <property type="entry name" value="REVERSE TRANSCRIPTASE"/>
    <property type="match status" value="1"/>
</dbReference>
<sequence>MTTLYRKDFAANTILQASSSLPKHLIKNIPTGQFLRLRRLCSNFQDFLKQSFSLRDELFYGNIYHFQMQGIERVITPYRDLNLSQKILKQEVYWIFTLKTRLPKGMNSDFNVSCY</sequence>